<evidence type="ECO:0000313" key="2">
    <source>
        <dbReference type="EMBL" id="MBG6121304.1"/>
    </source>
</evidence>
<evidence type="ECO:0008006" key="4">
    <source>
        <dbReference type="Google" id="ProtNLM"/>
    </source>
</evidence>
<dbReference type="EMBL" id="JADOUE010000001">
    <property type="protein sequence ID" value="MBG6121304.1"/>
    <property type="molecule type" value="Genomic_DNA"/>
</dbReference>
<evidence type="ECO:0000256" key="1">
    <source>
        <dbReference type="SAM" id="Phobius"/>
    </source>
</evidence>
<accession>A0A931GXD7</accession>
<comment type="caution">
    <text evidence="2">The sequence shown here is derived from an EMBL/GenBank/DDBJ whole genome shotgun (WGS) entry which is preliminary data.</text>
</comment>
<sequence>MAFGRKKKSKEIVDAIGSDPAALEANATPLGKAFISALDRAVHMQSGVIKAYVNRLRRKNPEASPAEIQEMMDTLFLRAATGTGAGAGTAAAIPGIGFITGAAAIAGESLVFVDLAALYTVGSAYLRGVDITDEERRKAIVLVVLLGTQGSAIVDALVGPNAQKIPTRATLSRFSGPTLAQANNMLARTAMKSMNKKLRRMWIGKIMPLGIGAVAGTMANRKLANTVIKNVGTNLGAVPGEFPEPLPAETAEEKELDDAVTKDSKDGMGFTRVISFFRNARK</sequence>
<dbReference type="Proteomes" id="UP000658613">
    <property type="component" value="Unassembled WGS sequence"/>
</dbReference>
<keyword evidence="3" id="KW-1185">Reference proteome</keyword>
<dbReference type="RefSeq" id="WP_231375334.1">
    <property type="nucleotide sequence ID" value="NZ_CP046980.1"/>
</dbReference>
<reference evidence="2" key="1">
    <citation type="submission" date="2020-11" db="EMBL/GenBank/DDBJ databases">
        <title>Sequencing the genomes of 1000 actinobacteria strains.</title>
        <authorList>
            <person name="Klenk H.-P."/>
        </authorList>
    </citation>
    <scope>NUCLEOTIDE SEQUENCE</scope>
    <source>
        <strain evidence="2">DSM 45632</strain>
    </source>
</reference>
<proteinExistence type="predicted"/>
<organism evidence="2 3">
    <name type="scientific">Corynebacterium aquatimens</name>
    <dbReference type="NCBI Taxonomy" id="1190508"/>
    <lineage>
        <taxon>Bacteria</taxon>
        <taxon>Bacillati</taxon>
        <taxon>Actinomycetota</taxon>
        <taxon>Actinomycetes</taxon>
        <taxon>Mycobacteriales</taxon>
        <taxon>Corynebacteriaceae</taxon>
        <taxon>Corynebacterium</taxon>
    </lineage>
</organism>
<keyword evidence="1" id="KW-1133">Transmembrane helix</keyword>
<name>A0A931GXD7_9CORY</name>
<keyword evidence="1" id="KW-0472">Membrane</keyword>
<evidence type="ECO:0000313" key="3">
    <source>
        <dbReference type="Proteomes" id="UP000658613"/>
    </source>
</evidence>
<protein>
    <recommendedName>
        <fullName evidence="4">EcsC family protein</fullName>
    </recommendedName>
</protein>
<dbReference type="AlphaFoldDB" id="A0A931GXD7"/>
<gene>
    <name evidence="2" type="ORF">IW254_000273</name>
</gene>
<keyword evidence="1" id="KW-0812">Transmembrane</keyword>
<feature type="transmembrane region" description="Helical" evidence="1">
    <location>
        <begin position="201"/>
        <end position="219"/>
    </location>
</feature>